<accession>A0A8F6YBE7</accession>
<feature type="chain" id="PRO_5034030076" evidence="1">
    <location>
        <begin position="23"/>
        <end position="233"/>
    </location>
</feature>
<dbReference type="KEGG" id="gce:KYE46_09155"/>
<keyword evidence="3" id="KW-1185">Reference proteome</keyword>
<name>A0A8F6YBE7_9RHOB</name>
<dbReference type="EMBL" id="CP079194">
    <property type="protein sequence ID" value="QXT38125.1"/>
    <property type="molecule type" value="Genomic_DNA"/>
</dbReference>
<dbReference type="PANTHER" id="PTHR36057">
    <property type="match status" value="1"/>
</dbReference>
<evidence type="ECO:0000256" key="1">
    <source>
        <dbReference type="SAM" id="SignalP"/>
    </source>
</evidence>
<sequence>MTHRFGLLCAATLAASSTAALAEETVVVELFTSQGCSSCPPADSFLAELAERDDIIALALHVDYWDYIGWADTFAQPAFTQRQHAYSYAAGSTVVYTPQMVIDGIDHVVGNRVMEAAEAIAARRSAPNPVSFEIEDNAEGWHVSASWIGQGQAPAMVVQVVTYSPHEQVEITRGENAGLTTTYHNVVRSWQVVANWSGATSFEAQVVPQEDMPHVVIVQADGYGQILGAYRLD</sequence>
<dbReference type="AlphaFoldDB" id="A0A8F6YBE7"/>
<organism evidence="2 3">
    <name type="scientific">Gymnodinialimonas ceratoperidinii</name>
    <dbReference type="NCBI Taxonomy" id="2856823"/>
    <lineage>
        <taxon>Bacteria</taxon>
        <taxon>Pseudomonadati</taxon>
        <taxon>Pseudomonadota</taxon>
        <taxon>Alphaproteobacteria</taxon>
        <taxon>Rhodobacterales</taxon>
        <taxon>Paracoccaceae</taxon>
        <taxon>Gymnodinialimonas</taxon>
    </lineage>
</organism>
<keyword evidence="1" id="KW-0732">Signal</keyword>
<reference evidence="2 3" key="1">
    <citation type="submission" date="2021-07" db="EMBL/GenBank/DDBJ databases">
        <title>A novel Jannaschia species isolated from marine dinoflagellate Ceratoperidinium margalefii.</title>
        <authorList>
            <person name="Jiang Y."/>
            <person name="Li Z."/>
        </authorList>
    </citation>
    <scope>NUCLEOTIDE SEQUENCE [LARGE SCALE GENOMIC DNA]</scope>
    <source>
        <strain evidence="2 3">J12C1-MA-4</strain>
    </source>
</reference>
<proteinExistence type="predicted"/>
<dbReference type="Proteomes" id="UP000825009">
    <property type="component" value="Chromosome"/>
</dbReference>
<gene>
    <name evidence="2" type="ORF">KYE46_09155</name>
</gene>
<protein>
    <submittedName>
        <fullName evidence="2">DUF1223 domain-containing protein</fullName>
    </submittedName>
</protein>
<dbReference type="Pfam" id="PF06764">
    <property type="entry name" value="DUF1223"/>
    <property type="match status" value="1"/>
</dbReference>
<dbReference type="PANTHER" id="PTHR36057:SF1">
    <property type="entry name" value="LIPOPROTEIN LIPID ATTACHMENT SITE-LIKE PROTEIN, PUTATIVE (DUF1223)-RELATED"/>
    <property type="match status" value="1"/>
</dbReference>
<dbReference type="InterPro" id="IPR010634">
    <property type="entry name" value="DUF1223"/>
</dbReference>
<evidence type="ECO:0000313" key="3">
    <source>
        <dbReference type="Proteomes" id="UP000825009"/>
    </source>
</evidence>
<evidence type="ECO:0000313" key="2">
    <source>
        <dbReference type="EMBL" id="QXT38125.1"/>
    </source>
</evidence>
<feature type="signal peptide" evidence="1">
    <location>
        <begin position="1"/>
        <end position="22"/>
    </location>
</feature>
<dbReference type="RefSeq" id="WP_219000322.1">
    <property type="nucleotide sequence ID" value="NZ_CP079194.1"/>
</dbReference>